<protein>
    <submittedName>
        <fullName evidence="1">Uncharacterized protein</fullName>
    </submittedName>
</protein>
<organism evidence="1">
    <name type="scientific">Arundo donax</name>
    <name type="common">Giant reed</name>
    <name type="synonym">Donax arundinaceus</name>
    <dbReference type="NCBI Taxonomy" id="35708"/>
    <lineage>
        <taxon>Eukaryota</taxon>
        <taxon>Viridiplantae</taxon>
        <taxon>Streptophyta</taxon>
        <taxon>Embryophyta</taxon>
        <taxon>Tracheophyta</taxon>
        <taxon>Spermatophyta</taxon>
        <taxon>Magnoliopsida</taxon>
        <taxon>Liliopsida</taxon>
        <taxon>Poales</taxon>
        <taxon>Poaceae</taxon>
        <taxon>PACMAD clade</taxon>
        <taxon>Arundinoideae</taxon>
        <taxon>Arundineae</taxon>
        <taxon>Arundo</taxon>
    </lineage>
</organism>
<accession>A0A0A8Y4Z2</accession>
<proteinExistence type="predicted"/>
<name>A0A0A8Y4Z2_ARUDO</name>
<dbReference type="AlphaFoldDB" id="A0A0A8Y4Z2"/>
<reference evidence="1" key="2">
    <citation type="journal article" date="2015" name="Data Brief">
        <title>Shoot transcriptome of the giant reed, Arundo donax.</title>
        <authorList>
            <person name="Barrero R.A."/>
            <person name="Guerrero F.D."/>
            <person name="Moolhuijzen P."/>
            <person name="Goolsby J.A."/>
            <person name="Tidwell J."/>
            <person name="Bellgard S.E."/>
            <person name="Bellgard M.I."/>
        </authorList>
    </citation>
    <scope>NUCLEOTIDE SEQUENCE</scope>
    <source>
        <tissue evidence="1">Shoot tissue taken approximately 20 cm above the soil surface</tissue>
    </source>
</reference>
<evidence type="ECO:0000313" key="1">
    <source>
        <dbReference type="EMBL" id="JAD20565.1"/>
    </source>
</evidence>
<reference evidence="1" key="1">
    <citation type="submission" date="2014-09" db="EMBL/GenBank/DDBJ databases">
        <authorList>
            <person name="Magalhaes I.L.F."/>
            <person name="Oliveira U."/>
            <person name="Santos F.R."/>
            <person name="Vidigal T.H.D.A."/>
            <person name="Brescovit A.D."/>
            <person name="Santos A.J."/>
        </authorList>
    </citation>
    <scope>NUCLEOTIDE SEQUENCE</scope>
    <source>
        <tissue evidence="1">Shoot tissue taken approximately 20 cm above the soil surface</tissue>
    </source>
</reference>
<dbReference type="EMBL" id="GBRH01277330">
    <property type="protein sequence ID" value="JAD20565.1"/>
    <property type="molecule type" value="Transcribed_RNA"/>
</dbReference>
<sequence>MQQVVSNVLLIWSQIDHGAKLCCFRLLSKGLLLFGWASELCDR</sequence>